<accession>F2LWF3</accession>
<dbReference type="InterPro" id="IPR004447">
    <property type="entry name" value="Peptidase_S41A"/>
</dbReference>
<evidence type="ECO:0000259" key="7">
    <source>
        <dbReference type="PROSITE" id="PS50106"/>
    </source>
</evidence>
<protein>
    <submittedName>
        <fullName evidence="8">Carboxyl-terminal protease</fullName>
    </submittedName>
</protein>
<dbReference type="InterPro" id="IPR041489">
    <property type="entry name" value="PDZ_6"/>
</dbReference>
<dbReference type="InterPro" id="IPR005151">
    <property type="entry name" value="Tail-specific_protease"/>
</dbReference>
<dbReference type="HOGENOM" id="CLU_017295_1_1_7"/>
<keyword evidence="9" id="KW-1185">Reference proteome</keyword>
<evidence type="ECO:0000313" key="9">
    <source>
        <dbReference type="Proteomes" id="UP000008139"/>
    </source>
</evidence>
<keyword evidence="3 5" id="KW-0378">Hydrolase</keyword>
<evidence type="ECO:0000256" key="5">
    <source>
        <dbReference type="RuleBase" id="RU004404"/>
    </source>
</evidence>
<dbReference type="PANTHER" id="PTHR32060:SF30">
    <property type="entry name" value="CARBOXY-TERMINAL PROCESSING PROTEASE CTPA"/>
    <property type="match status" value="1"/>
</dbReference>
<dbReference type="Gene3D" id="3.30.750.44">
    <property type="match status" value="1"/>
</dbReference>
<dbReference type="eggNOG" id="COG0793">
    <property type="taxonomic scope" value="Bacteria"/>
</dbReference>
<dbReference type="Proteomes" id="UP000008139">
    <property type="component" value="Chromosome"/>
</dbReference>
<dbReference type="FunFam" id="3.30.750.44:FF:000001">
    <property type="entry name" value="S41 family peptidase"/>
    <property type="match status" value="1"/>
</dbReference>
<keyword evidence="6" id="KW-0732">Signal</keyword>
<sequence>MRRLLAAFLLIFLLSNVSFASPNEYEKLKIFAKVMAIIENNYVDNVSQTKLIDDAIKGMVNSLDPHSSYMTKEEYKELKITTTGKFGGLGMVVTMKDGILTVVSPIEDTPAYKSGIKAGDAIIKINGESTLGMTLEQAVKLLRGKPGTKVTITVLRKTEKKPFNLTITRAIIHVKSVKFKKYGNIGYVRITQFQSGTTKELKSALSKLGKIKGLVIDLRNDPGGLLREAIGVGDVFIKKGVIVSVRGRNKGDVQYFYARDDGSEPTYPMVVLINAGTASAAEIVSGCLKDHHRAIIMGIRSFGKGSVQSIIPLGDGSALRLTTARYYTPSGKSIQAVGIEPDIVVKQVKIVEENSNGYSLRESDLIHHLNNPQAKKLKKDGDFEKELKNDYQLLRAIELIKAEDLVCKTRQSQ</sequence>
<dbReference type="InterPro" id="IPR001478">
    <property type="entry name" value="PDZ"/>
</dbReference>
<dbReference type="PROSITE" id="PS50106">
    <property type="entry name" value="PDZ"/>
    <property type="match status" value="1"/>
</dbReference>
<feature type="domain" description="PDZ" evidence="7">
    <location>
        <begin position="77"/>
        <end position="143"/>
    </location>
</feature>
<dbReference type="InterPro" id="IPR036034">
    <property type="entry name" value="PDZ_sf"/>
</dbReference>
<gene>
    <name evidence="8" type="ordered locus">Hipma_0016</name>
</gene>
<dbReference type="SUPFAM" id="SSF52096">
    <property type="entry name" value="ClpP/crotonase"/>
    <property type="match status" value="1"/>
</dbReference>
<dbReference type="Pfam" id="PF03572">
    <property type="entry name" value="Peptidase_S41"/>
    <property type="match status" value="1"/>
</dbReference>
<dbReference type="SMART" id="SM00245">
    <property type="entry name" value="TSPc"/>
    <property type="match status" value="1"/>
</dbReference>
<dbReference type="Pfam" id="PF22694">
    <property type="entry name" value="CtpB_N-like"/>
    <property type="match status" value="1"/>
</dbReference>
<dbReference type="EMBL" id="CP002606">
    <property type="protein sequence ID" value="AEA32999.1"/>
    <property type="molecule type" value="Genomic_DNA"/>
</dbReference>
<dbReference type="NCBIfam" id="TIGR00225">
    <property type="entry name" value="prc"/>
    <property type="match status" value="1"/>
</dbReference>
<evidence type="ECO:0000256" key="4">
    <source>
        <dbReference type="ARBA" id="ARBA00022825"/>
    </source>
</evidence>
<proteinExistence type="inferred from homology"/>
<dbReference type="GO" id="GO:0004175">
    <property type="term" value="F:endopeptidase activity"/>
    <property type="evidence" value="ECO:0007669"/>
    <property type="project" value="TreeGrafter"/>
</dbReference>
<dbReference type="Gene3D" id="2.30.42.10">
    <property type="match status" value="1"/>
</dbReference>
<dbReference type="FunFam" id="2.30.42.10:FF:000063">
    <property type="entry name" value="Peptidase, S41 family"/>
    <property type="match status" value="1"/>
</dbReference>
<dbReference type="AlphaFoldDB" id="F2LWF3"/>
<dbReference type="GO" id="GO:0008236">
    <property type="term" value="F:serine-type peptidase activity"/>
    <property type="evidence" value="ECO:0007669"/>
    <property type="project" value="UniProtKB-KW"/>
</dbReference>
<dbReference type="RefSeq" id="WP_013681044.1">
    <property type="nucleotide sequence ID" value="NC_015318.1"/>
</dbReference>
<dbReference type="SUPFAM" id="SSF50156">
    <property type="entry name" value="PDZ domain-like"/>
    <property type="match status" value="1"/>
</dbReference>
<dbReference type="InParanoid" id="F2LWF3"/>
<dbReference type="GO" id="GO:0006508">
    <property type="term" value="P:proteolysis"/>
    <property type="evidence" value="ECO:0007669"/>
    <property type="project" value="UniProtKB-KW"/>
</dbReference>
<evidence type="ECO:0000256" key="2">
    <source>
        <dbReference type="ARBA" id="ARBA00022670"/>
    </source>
</evidence>
<feature type="signal peptide" evidence="6">
    <location>
        <begin position="1"/>
        <end position="20"/>
    </location>
</feature>
<reference evidence="8 9" key="1">
    <citation type="journal article" date="2011" name="Stand. Genomic Sci.">
        <title>Complete genome sequence of the thermophilic sulfur-reducer Hippea maritima type strain (MH(2)).</title>
        <authorList>
            <person name="Huntemann M."/>
            <person name="Lu M."/>
            <person name="Nolan M."/>
            <person name="Lapidus A."/>
            <person name="Lucas S."/>
            <person name="Hammon N."/>
            <person name="Deshpande S."/>
            <person name="Cheng J.F."/>
            <person name="Tapia R."/>
            <person name="Han C."/>
            <person name="Goodwin L."/>
            <person name="Pitluck S."/>
            <person name="Liolios K."/>
            <person name="Pagani I."/>
            <person name="Ivanova N."/>
            <person name="Ovchinikova G."/>
            <person name="Pati A."/>
            <person name="Chen A."/>
            <person name="Palaniappan K."/>
            <person name="Land M."/>
            <person name="Hauser L."/>
            <person name="Jeffries C.D."/>
            <person name="Detter J.C."/>
            <person name="Brambilla E.M."/>
            <person name="Rohde M."/>
            <person name="Spring S."/>
            <person name="Goker M."/>
            <person name="Woyke T."/>
            <person name="Bristow J."/>
            <person name="Eisen J.A."/>
            <person name="Markowitz V."/>
            <person name="Hugenholtz P."/>
            <person name="Kyrpides N.C."/>
            <person name="Klenk H.P."/>
            <person name="Mavromatis K."/>
        </authorList>
    </citation>
    <scope>NUCLEOTIDE SEQUENCE [LARGE SCALE GENOMIC DNA]</scope>
    <source>
        <strain evidence="9">ATCC 700847 / DSM 10411 / MH2</strain>
    </source>
</reference>
<keyword evidence="4 5" id="KW-0720">Serine protease</keyword>
<dbReference type="FunFam" id="3.90.226.10:FF:000029">
    <property type="entry name" value="Peptidase, S41 family"/>
    <property type="match status" value="1"/>
</dbReference>
<reference evidence="9" key="2">
    <citation type="submission" date="2011-03" db="EMBL/GenBank/DDBJ databases">
        <title>The complete genome of Hippea maritima DSM 10411.</title>
        <authorList>
            <consortium name="US DOE Joint Genome Institute (JGI-PGF)"/>
            <person name="Lucas S."/>
            <person name="Copeland A."/>
            <person name="Lapidus A."/>
            <person name="Bruce D."/>
            <person name="Goodwin L."/>
            <person name="Pitluck S."/>
            <person name="Peters L."/>
            <person name="Kyrpides N."/>
            <person name="Mavromatis K."/>
            <person name="Pagani I."/>
            <person name="Ivanova N."/>
            <person name="Mikhailova N."/>
            <person name="Lu M."/>
            <person name="Detter J.C."/>
            <person name="Tapia R."/>
            <person name="Han C."/>
            <person name="Land M."/>
            <person name="Hauser L."/>
            <person name="Markowitz V."/>
            <person name="Cheng J.-F."/>
            <person name="Hugenholtz P."/>
            <person name="Woyke T."/>
            <person name="Wu D."/>
            <person name="Spring S."/>
            <person name="Schroeder M."/>
            <person name="Brambilla E."/>
            <person name="Klenk H.-P."/>
            <person name="Eisen J.A."/>
        </authorList>
    </citation>
    <scope>NUCLEOTIDE SEQUENCE [LARGE SCALE GENOMIC DNA]</scope>
    <source>
        <strain evidence="9">ATCC 700847 / DSM 10411 / MH2</strain>
    </source>
</reference>
<dbReference type="OrthoDB" id="9812068at2"/>
<dbReference type="InterPro" id="IPR029045">
    <property type="entry name" value="ClpP/crotonase-like_dom_sf"/>
</dbReference>
<dbReference type="Gene3D" id="3.90.226.10">
    <property type="entry name" value="2-enoyl-CoA Hydratase, Chain A, domain 1"/>
    <property type="match status" value="1"/>
</dbReference>
<comment type="similarity">
    <text evidence="1 5">Belongs to the peptidase S41A family.</text>
</comment>
<name>F2LWF3_HIPMA</name>
<dbReference type="KEGG" id="hmr:Hipma_0016"/>
<evidence type="ECO:0000256" key="3">
    <source>
        <dbReference type="ARBA" id="ARBA00022801"/>
    </source>
</evidence>
<dbReference type="FunCoup" id="F2LWF3">
    <property type="interactions" value="210"/>
</dbReference>
<dbReference type="GO" id="GO:0030288">
    <property type="term" value="C:outer membrane-bounded periplasmic space"/>
    <property type="evidence" value="ECO:0007669"/>
    <property type="project" value="TreeGrafter"/>
</dbReference>
<organism evidence="8 9">
    <name type="scientific">Hippea maritima (strain ATCC 700847 / DSM 10411 / MH2)</name>
    <dbReference type="NCBI Taxonomy" id="760142"/>
    <lineage>
        <taxon>Bacteria</taxon>
        <taxon>Pseudomonadati</taxon>
        <taxon>Campylobacterota</taxon>
        <taxon>Desulfurellia</taxon>
        <taxon>Desulfurellales</taxon>
        <taxon>Hippeaceae</taxon>
        <taxon>Hippea</taxon>
    </lineage>
</organism>
<evidence type="ECO:0000313" key="8">
    <source>
        <dbReference type="EMBL" id="AEA32999.1"/>
    </source>
</evidence>
<feature type="chain" id="PRO_5003281511" evidence="6">
    <location>
        <begin position="21"/>
        <end position="413"/>
    </location>
</feature>
<dbReference type="STRING" id="760142.Hipma_0016"/>
<evidence type="ECO:0000256" key="6">
    <source>
        <dbReference type="SAM" id="SignalP"/>
    </source>
</evidence>
<dbReference type="PANTHER" id="PTHR32060">
    <property type="entry name" value="TAIL-SPECIFIC PROTEASE"/>
    <property type="match status" value="1"/>
</dbReference>
<dbReference type="SMART" id="SM00228">
    <property type="entry name" value="PDZ"/>
    <property type="match status" value="1"/>
</dbReference>
<evidence type="ECO:0000256" key="1">
    <source>
        <dbReference type="ARBA" id="ARBA00009179"/>
    </source>
</evidence>
<keyword evidence="2 5" id="KW-0645">Protease</keyword>
<dbReference type="GO" id="GO:0007165">
    <property type="term" value="P:signal transduction"/>
    <property type="evidence" value="ECO:0007669"/>
    <property type="project" value="TreeGrafter"/>
</dbReference>
<dbReference type="Pfam" id="PF17820">
    <property type="entry name" value="PDZ_6"/>
    <property type="match status" value="1"/>
</dbReference>
<dbReference type="InterPro" id="IPR055210">
    <property type="entry name" value="CtpA/B_N"/>
</dbReference>
<dbReference type="CDD" id="cd06782">
    <property type="entry name" value="cpPDZ_CPP-like"/>
    <property type="match status" value="1"/>
</dbReference>
<dbReference type="CDD" id="cd07560">
    <property type="entry name" value="Peptidase_S41_CPP"/>
    <property type="match status" value="1"/>
</dbReference>